<protein>
    <submittedName>
        <fullName evidence="2">Nitrilase/cyanide hydratase and apolipoprotein N-acyltransferase</fullName>
    </submittedName>
</protein>
<dbReference type="AlphaFoldDB" id="A0A9W4H668"/>
<sequence length="248" mass="26808">MLVNIWITSAGQATAGKDNRHGQRAVALRGETRTGPRLPHGTGRVLRPRRPDPLRAHPVRATRRLPAHPALRGGRTGHHRAAGARARARHVRRPRQDHPGAGPLQRRLPAAAGLGQLGQQGAGVHHRAGRRQGRAPAAHLARRGDHLHRAAAARRRRADGHRVPARARGARAGPAARGHGVRRLLRLPARAARGAGARGRAVHRADRHQRGGGQAHRGARPVARAPLRAPHEGFHRAARGVRPLRLPR</sequence>
<keyword evidence="3" id="KW-1185">Reference proteome</keyword>
<evidence type="ECO:0000256" key="1">
    <source>
        <dbReference type="SAM" id="MobiDB-lite"/>
    </source>
</evidence>
<feature type="region of interest" description="Disordered" evidence="1">
    <location>
        <begin position="33"/>
        <end position="57"/>
    </location>
</feature>
<feature type="region of interest" description="Disordered" evidence="1">
    <location>
        <begin position="191"/>
        <end position="248"/>
    </location>
</feature>
<feature type="compositionally biased region" description="Basic residues" evidence="1">
    <location>
        <begin position="154"/>
        <end position="169"/>
    </location>
</feature>
<gene>
    <name evidence="2" type="ORF">SBRY_60243</name>
</gene>
<name>A0A9W4H668_9ACTN</name>
<reference evidence="2" key="1">
    <citation type="submission" date="2021-06" db="EMBL/GenBank/DDBJ databases">
        <authorList>
            <person name="Arsene-Ploetze F."/>
        </authorList>
    </citation>
    <scope>NUCLEOTIDE SEQUENCE</scope>
    <source>
        <strain evidence="2">SBRY1</strain>
    </source>
</reference>
<accession>A0A9W4H668</accession>
<evidence type="ECO:0000313" key="2">
    <source>
        <dbReference type="EMBL" id="CAG7653752.1"/>
    </source>
</evidence>
<dbReference type="Proteomes" id="UP001153328">
    <property type="component" value="Unassembled WGS sequence"/>
</dbReference>
<comment type="caution">
    <text evidence="2">The sequence shown here is derived from an EMBL/GenBank/DDBJ whole genome shotgun (WGS) entry which is preliminary data.</text>
</comment>
<feature type="compositionally biased region" description="Basic residues" evidence="1">
    <location>
        <begin position="75"/>
        <end position="95"/>
    </location>
</feature>
<evidence type="ECO:0000313" key="3">
    <source>
        <dbReference type="Proteomes" id="UP001153328"/>
    </source>
</evidence>
<organism evidence="2 3">
    <name type="scientific">Actinacidiphila bryophytorum</name>
    <dbReference type="NCBI Taxonomy" id="1436133"/>
    <lineage>
        <taxon>Bacteria</taxon>
        <taxon>Bacillati</taxon>
        <taxon>Actinomycetota</taxon>
        <taxon>Actinomycetes</taxon>
        <taxon>Kitasatosporales</taxon>
        <taxon>Streptomycetaceae</taxon>
        <taxon>Actinacidiphila</taxon>
    </lineage>
</organism>
<feature type="region of interest" description="Disordered" evidence="1">
    <location>
        <begin position="154"/>
        <end position="179"/>
    </location>
</feature>
<proteinExistence type="predicted"/>
<feature type="region of interest" description="Disordered" evidence="1">
    <location>
        <begin position="69"/>
        <end position="106"/>
    </location>
</feature>
<dbReference type="EMBL" id="CAJVAX010000020">
    <property type="protein sequence ID" value="CAG7653752.1"/>
    <property type="molecule type" value="Genomic_DNA"/>
</dbReference>